<evidence type="ECO:0000313" key="2">
    <source>
        <dbReference type="Proteomes" id="UP000199501"/>
    </source>
</evidence>
<dbReference type="AlphaFoldDB" id="A0A1G6YRE5"/>
<dbReference type="EMBL" id="FMZZ01000023">
    <property type="protein sequence ID" value="SDD92880.1"/>
    <property type="molecule type" value="Genomic_DNA"/>
</dbReference>
<keyword evidence="2" id="KW-1185">Reference proteome</keyword>
<accession>A0A1G6YRE5</accession>
<dbReference type="Pfam" id="PF14428">
    <property type="entry name" value="DddA-like"/>
    <property type="match status" value="1"/>
</dbReference>
<protein>
    <submittedName>
        <fullName evidence="1">SCP1.201-like deaminase</fullName>
    </submittedName>
</protein>
<evidence type="ECO:0000313" key="1">
    <source>
        <dbReference type="EMBL" id="SDD92880.1"/>
    </source>
</evidence>
<proteinExistence type="predicted"/>
<dbReference type="InterPro" id="IPR032724">
    <property type="entry name" value="SCP1.201-like"/>
</dbReference>
<dbReference type="Proteomes" id="UP000199501">
    <property type="component" value="Unassembled WGS sequence"/>
</dbReference>
<gene>
    <name evidence="1" type="ORF">SAMN05216174_1237</name>
</gene>
<reference evidence="2" key="1">
    <citation type="submission" date="2016-10" db="EMBL/GenBank/DDBJ databases">
        <authorList>
            <person name="Varghese N."/>
            <person name="Submissions S."/>
        </authorList>
    </citation>
    <scope>NUCLEOTIDE SEQUENCE [LARGE SCALE GENOMIC DNA]</scope>
    <source>
        <strain evidence="2">IBRC-M 10403</strain>
    </source>
</reference>
<organism evidence="1 2">
    <name type="scientific">Actinokineospora iranica</name>
    <dbReference type="NCBI Taxonomy" id="1271860"/>
    <lineage>
        <taxon>Bacteria</taxon>
        <taxon>Bacillati</taxon>
        <taxon>Actinomycetota</taxon>
        <taxon>Actinomycetes</taxon>
        <taxon>Pseudonocardiales</taxon>
        <taxon>Pseudonocardiaceae</taxon>
        <taxon>Actinokineospora</taxon>
    </lineage>
</organism>
<sequence>MRDLGFAPDRAGRYPAASHAEVKLACWMRETGVKHVVAVINNSKGVCADEDQTCDALTSALPPRGYLLEVWSPGKAKPTKLPGGA</sequence>
<name>A0A1G6YRE5_9PSEU</name>